<dbReference type="AlphaFoldDB" id="A0A1H5ISE5"/>
<dbReference type="GO" id="GO:0120147">
    <property type="term" value="F:formylglycine-generating oxidase activity"/>
    <property type="evidence" value="ECO:0007669"/>
    <property type="project" value="TreeGrafter"/>
</dbReference>
<dbReference type="PROSITE" id="PS51257">
    <property type="entry name" value="PROKAR_LIPOPROTEIN"/>
    <property type="match status" value="1"/>
</dbReference>
<organism evidence="2 3">
    <name type="scientific">Salinimicrobium catena</name>
    <dbReference type="NCBI Taxonomy" id="390640"/>
    <lineage>
        <taxon>Bacteria</taxon>
        <taxon>Pseudomonadati</taxon>
        <taxon>Bacteroidota</taxon>
        <taxon>Flavobacteriia</taxon>
        <taxon>Flavobacteriales</taxon>
        <taxon>Flavobacteriaceae</taxon>
        <taxon>Salinimicrobium</taxon>
    </lineage>
</organism>
<reference evidence="2 3" key="1">
    <citation type="submission" date="2016-10" db="EMBL/GenBank/DDBJ databases">
        <authorList>
            <person name="de Groot N.N."/>
        </authorList>
    </citation>
    <scope>NUCLEOTIDE SEQUENCE [LARGE SCALE GENOMIC DNA]</scope>
    <source>
        <strain evidence="2 3">DSM 23553</strain>
    </source>
</reference>
<dbReference type="InterPro" id="IPR051043">
    <property type="entry name" value="Sulfatase_Mod_Factor_Kinase"/>
</dbReference>
<dbReference type="InterPro" id="IPR042095">
    <property type="entry name" value="SUMF_sf"/>
</dbReference>
<dbReference type="PANTHER" id="PTHR23150:SF19">
    <property type="entry name" value="FORMYLGLYCINE-GENERATING ENZYME"/>
    <property type="match status" value="1"/>
</dbReference>
<sequence>MKTSLKYLFITSFFLIFSCKEEQKISSPPAPEVLTEKPEGVETPEGMVWIPGGKFMQGAVEKDSMAMNHEKPAHPVQVDGFFMDETEVTNVEFKKFVDATGYVTVAEREISWEEIKKQVPPGTPKPPDSLLQPGSLVFKKPGQKVANLYDFSQWWEWKIGANWKHPQGPGSSIEGKMDHPVVHVAFEDAQAYAEWAGRRLPTEAEWEYAARAGKEGEVYFWGSDAAKLSDMANTWNGEFPTENLLSDGFEGAAPVKTFPPNDFGLYDMAGNVWEFTTDWYNVNYYKQSKDTGLQINPQGAERPYNQHNPQVPEKVIKGGSFLCHESYCSSFRISARMQTSLDSSHEHLGFRTVVSAEKLKNQMNPEK</sequence>
<evidence type="ECO:0000313" key="3">
    <source>
        <dbReference type="Proteomes" id="UP000199448"/>
    </source>
</evidence>
<name>A0A1H5ISE5_9FLAO</name>
<dbReference type="OrthoDB" id="9768004at2"/>
<dbReference type="Pfam" id="PF03781">
    <property type="entry name" value="FGE-sulfatase"/>
    <property type="match status" value="1"/>
</dbReference>
<dbReference type="STRING" id="390640.SAMN04488034_101505"/>
<feature type="domain" description="Sulfatase-modifying factor enzyme-like" evidence="1">
    <location>
        <begin position="45"/>
        <end position="353"/>
    </location>
</feature>
<evidence type="ECO:0000313" key="2">
    <source>
        <dbReference type="EMBL" id="SEE42781.1"/>
    </source>
</evidence>
<evidence type="ECO:0000259" key="1">
    <source>
        <dbReference type="Pfam" id="PF03781"/>
    </source>
</evidence>
<dbReference type="RefSeq" id="WP_093111394.1">
    <property type="nucleotide sequence ID" value="NZ_FNGG01000001.1"/>
</dbReference>
<protein>
    <submittedName>
        <fullName evidence="2">Formylglycine-generating enzyme, required for sulfatase activity, contains SUMF1/FGE domain</fullName>
    </submittedName>
</protein>
<dbReference type="PANTHER" id="PTHR23150">
    <property type="entry name" value="SULFATASE MODIFYING FACTOR 1, 2"/>
    <property type="match status" value="1"/>
</dbReference>
<accession>A0A1H5ISE5</accession>
<dbReference type="Proteomes" id="UP000199448">
    <property type="component" value="Unassembled WGS sequence"/>
</dbReference>
<proteinExistence type="predicted"/>
<keyword evidence="3" id="KW-1185">Reference proteome</keyword>
<gene>
    <name evidence="2" type="ORF">SAMN04488034_101505</name>
</gene>
<dbReference type="EMBL" id="FNUG01000001">
    <property type="protein sequence ID" value="SEE42781.1"/>
    <property type="molecule type" value="Genomic_DNA"/>
</dbReference>
<dbReference type="InterPro" id="IPR016187">
    <property type="entry name" value="CTDL_fold"/>
</dbReference>
<dbReference type="SUPFAM" id="SSF56436">
    <property type="entry name" value="C-type lectin-like"/>
    <property type="match status" value="1"/>
</dbReference>
<dbReference type="Gene3D" id="3.90.1580.10">
    <property type="entry name" value="paralog of FGE (formylglycine-generating enzyme)"/>
    <property type="match status" value="1"/>
</dbReference>
<dbReference type="InterPro" id="IPR005532">
    <property type="entry name" value="SUMF_dom"/>
</dbReference>